<feature type="transmembrane region" description="Helical" evidence="1">
    <location>
        <begin position="7"/>
        <end position="28"/>
    </location>
</feature>
<accession>A0A1M6UN33</accession>
<protein>
    <submittedName>
        <fullName evidence="2">Branched-chain amino acid transport protein AzlD</fullName>
    </submittedName>
</protein>
<sequence>MITSTQTLAIILTASICTFLIRVAPFAIFAGREIPAPVQYLGKVLPATVMALLVVYCLKSTTFSAPSGFLPQFIAVAVVAVLHLWKGKTLLSIVGGTVCYMILVQVVFPA</sequence>
<evidence type="ECO:0000256" key="1">
    <source>
        <dbReference type="SAM" id="Phobius"/>
    </source>
</evidence>
<name>A0A1M6UN33_9FIRM</name>
<keyword evidence="1" id="KW-0472">Membrane</keyword>
<dbReference type="AlphaFoldDB" id="A0A1M6UN33"/>
<organism evidence="2 3">
    <name type="scientific">Anaerotignum lactatifermentans DSM 14214</name>
    <dbReference type="NCBI Taxonomy" id="1121323"/>
    <lineage>
        <taxon>Bacteria</taxon>
        <taxon>Bacillati</taxon>
        <taxon>Bacillota</taxon>
        <taxon>Clostridia</taxon>
        <taxon>Lachnospirales</taxon>
        <taxon>Anaerotignaceae</taxon>
        <taxon>Anaerotignum</taxon>
    </lineage>
</organism>
<dbReference type="InterPro" id="IPR008407">
    <property type="entry name" value="Brnchd-chn_aa_trnsp_AzlD"/>
</dbReference>
<keyword evidence="3" id="KW-1185">Reference proteome</keyword>
<dbReference type="OrthoDB" id="308265at2"/>
<dbReference type="GeneID" id="78177157"/>
<dbReference type="Proteomes" id="UP000183975">
    <property type="component" value="Unassembled WGS sequence"/>
</dbReference>
<reference evidence="2 3" key="1">
    <citation type="submission" date="2016-11" db="EMBL/GenBank/DDBJ databases">
        <authorList>
            <person name="Jaros S."/>
            <person name="Januszkiewicz K."/>
            <person name="Wedrychowicz H."/>
        </authorList>
    </citation>
    <scope>NUCLEOTIDE SEQUENCE [LARGE SCALE GENOMIC DNA]</scope>
    <source>
        <strain evidence="2 3">DSM 14214</strain>
    </source>
</reference>
<gene>
    <name evidence="2" type="ORF">SAMN02745138_02207</name>
</gene>
<evidence type="ECO:0000313" key="2">
    <source>
        <dbReference type="EMBL" id="SHK70607.1"/>
    </source>
</evidence>
<keyword evidence="1" id="KW-1133">Transmembrane helix</keyword>
<dbReference type="EMBL" id="FRAH01000040">
    <property type="protein sequence ID" value="SHK70607.1"/>
    <property type="molecule type" value="Genomic_DNA"/>
</dbReference>
<dbReference type="PIRSF" id="PIRSF003203">
    <property type="entry name" value="AzlD"/>
    <property type="match status" value="1"/>
</dbReference>
<dbReference type="Pfam" id="PF05437">
    <property type="entry name" value="AzlD"/>
    <property type="match status" value="1"/>
</dbReference>
<feature type="transmembrane region" description="Helical" evidence="1">
    <location>
        <begin position="90"/>
        <end position="108"/>
    </location>
</feature>
<feature type="transmembrane region" description="Helical" evidence="1">
    <location>
        <begin position="65"/>
        <end position="84"/>
    </location>
</feature>
<evidence type="ECO:0000313" key="3">
    <source>
        <dbReference type="Proteomes" id="UP000183975"/>
    </source>
</evidence>
<proteinExistence type="predicted"/>
<dbReference type="RefSeq" id="WP_072851775.1">
    <property type="nucleotide sequence ID" value="NZ_FRAH01000040.1"/>
</dbReference>
<keyword evidence="1" id="KW-0812">Transmembrane</keyword>
<feature type="transmembrane region" description="Helical" evidence="1">
    <location>
        <begin position="40"/>
        <end position="58"/>
    </location>
</feature>